<organism evidence="9 10">
    <name type="scientific">Rhizophlyctis rosea</name>
    <dbReference type="NCBI Taxonomy" id="64517"/>
    <lineage>
        <taxon>Eukaryota</taxon>
        <taxon>Fungi</taxon>
        <taxon>Fungi incertae sedis</taxon>
        <taxon>Chytridiomycota</taxon>
        <taxon>Chytridiomycota incertae sedis</taxon>
        <taxon>Chytridiomycetes</taxon>
        <taxon>Rhizophlyctidales</taxon>
        <taxon>Rhizophlyctidaceae</taxon>
        <taxon>Rhizophlyctis</taxon>
    </lineage>
</organism>
<proteinExistence type="predicted"/>
<dbReference type="InterPro" id="IPR013083">
    <property type="entry name" value="Znf_RING/FYVE/PHD"/>
</dbReference>
<dbReference type="InterPro" id="IPR001841">
    <property type="entry name" value="Znf_RING"/>
</dbReference>
<dbReference type="AlphaFoldDB" id="A0AAD5SRR9"/>
<keyword evidence="10" id="KW-1185">Reference proteome</keyword>
<dbReference type="InterPro" id="IPR051826">
    <property type="entry name" value="E3_ubiquitin-ligase_domain"/>
</dbReference>
<gene>
    <name evidence="9" type="primary">RNF13_2</name>
    <name evidence="9" type="ORF">HK097_010570</name>
</gene>
<keyword evidence="5" id="KW-0479">Metal-binding</keyword>
<dbReference type="EMBL" id="JADGJD010000008">
    <property type="protein sequence ID" value="KAJ3057210.1"/>
    <property type="molecule type" value="Genomic_DNA"/>
</dbReference>
<feature type="transmembrane region" description="Helical" evidence="7">
    <location>
        <begin position="29"/>
        <end position="47"/>
    </location>
</feature>
<feature type="domain" description="RING-type" evidence="8">
    <location>
        <begin position="503"/>
        <end position="545"/>
    </location>
</feature>
<dbReference type="InterPro" id="IPR046450">
    <property type="entry name" value="PA_dom_sf"/>
</dbReference>
<dbReference type="GO" id="GO:0008270">
    <property type="term" value="F:zinc ion binding"/>
    <property type="evidence" value="ECO:0007669"/>
    <property type="project" value="UniProtKB-KW"/>
</dbReference>
<dbReference type="GO" id="GO:0006511">
    <property type="term" value="P:ubiquitin-dependent protein catabolic process"/>
    <property type="evidence" value="ECO:0007669"/>
    <property type="project" value="TreeGrafter"/>
</dbReference>
<evidence type="ECO:0000256" key="4">
    <source>
        <dbReference type="ARBA" id="ARBA00023136"/>
    </source>
</evidence>
<dbReference type="Proteomes" id="UP001212841">
    <property type="component" value="Unassembled WGS sequence"/>
</dbReference>
<comment type="caution">
    <text evidence="9">The sequence shown here is derived from an EMBL/GenBank/DDBJ whole genome shotgun (WGS) entry which is preliminary data.</text>
</comment>
<evidence type="ECO:0000256" key="3">
    <source>
        <dbReference type="ARBA" id="ARBA00022989"/>
    </source>
</evidence>
<dbReference type="InterPro" id="IPR003137">
    <property type="entry name" value="PA_domain"/>
</dbReference>
<evidence type="ECO:0000313" key="10">
    <source>
        <dbReference type="Proteomes" id="UP001212841"/>
    </source>
</evidence>
<evidence type="ECO:0000256" key="5">
    <source>
        <dbReference type="PROSITE-ProRule" id="PRU00175"/>
    </source>
</evidence>
<dbReference type="GO" id="GO:0005737">
    <property type="term" value="C:cytoplasm"/>
    <property type="evidence" value="ECO:0007669"/>
    <property type="project" value="TreeGrafter"/>
</dbReference>
<dbReference type="Gene3D" id="3.50.30.30">
    <property type="match status" value="1"/>
</dbReference>
<dbReference type="CDD" id="cd16454">
    <property type="entry name" value="RING-H2_PA-TM-RING"/>
    <property type="match status" value="1"/>
</dbReference>
<evidence type="ECO:0000256" key="7">
    <source>
        <dbReference type="SAM" id="Phobius"/>
    </source>
</evidence>
<feature type="region of interest" description="Disordered" evidence="6">
    <location>
        <begin position="555"/>
        <end position="607"/>
    </location>
</feature>
<dbReference type="Pfam" id="PF02225">
    <property type="entry name" value="PA"/>
    <property type="match status" value="1"/>
</dbReference>
<dbReference type="PANTHER" id="PTHR22765:SF416">
    <property type="entry name" value="E3 UBIQUITIN-PROTEIN LIGASE GODZILLA"/>
    <property type="match status" value="1"/>
</dbReference>
<comment type="subcellular location">
    <subcellularLocation>
        <location evidence="1">Membrane</location>
    </subcellularLocation>
</comment>
<keyword evidence="4 7" id="KW-0472">Membrane</keyword>
<protein>
    <submittedName>
        <fullName evidence="9">E3 ubiquitin-protein ligase rnf13</fullName>
    </submittedName>
</protein>
<accession>A0AAD5SRR9</accession>
<feature type="compositionally biased region" description="Low complexity" evidence="6">
    <location>
        <begin position="558"/>
        <end position="574"/>
    </location>
</feature>
<sequence>MDHQPPAPRPRTHTTLQTFRQIILSPTPVLIRLWITALALLFLFLLMNHTYTLNNAHISMREQTTQSMHIKDDSPGGTGWTGWNGDTIGEGHLVVNITVVTRAGKPAKGKNKATESEGKKQTRQIPSVIGVPALFGGKLTNTAHFPMMVLDEIDGCRPFSLEYPRLSRVDLRLLHEGNVDPFGGAAPGSAFAKRDAPTSKTKSTWDALLESLNSIESDATQIDWIALIPRGGCPFDVKAYHARLAGLRGILVYNNGTQTLGAARDMYVRMSANQLGNEVEDTLAVFLTNRDGLALMEVAQAQSETRRKQAAYAATGITRHNKETEEAEEDTEDWWPFASFVKRATTHLQQSPSPAPPPTITPKNWLIISLASVSWHQPTSPYTSPVFPPTSDTLLTLWTDLLSLLAVAIILGVIFLLFCMTFAMIKNLLLFGRVFPENPDAMRPLGAGGLRKLDKVTFPLRVLLERDFVKSGAGEGARGSEVDGGKEGDGKSMGCGGLLSDCCAICIDEFVPGSRVRELPCRHVFHDTCVDPWLLRHNRLCPICKRDVLAVPTTPDPAASKSASIQSTTSQSDQQKPHRPTRPGRQPSSVSIPVPTDVTQDNTTQTHQATYGTRSFLQEVGDDVLLFPNYVLGLVRRSLLWWREERRFNGRTVHRDDSTGELMIRDDQASILA</sequence>
<keyword evidence="5" id="KW-0862">Zinc</keyword>
<evidence type="ECO:0000256" key="2">
    <source>
        <dbReference type="ARBA" id="ARBA00022692"/>
    </source>
</evidence>
<evidence type="ECO:0000313" key="9">
    <source>
        <dbReference type="EMBL" id="KAJ3057210.1"/>
    </source>
</evidence>
<dbReference type="Pfam" id="PF13639">
    <property type="entry name" value="zf-RING_2"/>
    <property type="match status" value="1"/>
</dbReference>
<keyword evidence="3 7" id="KW-1133">Transmembrane helix</keyword>
<reference evidence="9" key="1">
    <citation type="submission" date="2020-05" db="EMBL/GenBank/DDBJ databases">
        <title>Phylogenomic resolution of chytrid fungi.</title>
        <authorList>
            <person name="Stajich J.E."/>
            <person name="Amses K."/>
            <person name="Simmons R."/>
            <person name="Seto K."/>
            <person name="Myers J."/>
            <person name="Bonds A."/>
            <person name="Quandt C.A."/>
            <person name="Barry K."/>
            <person name="Liu P."/>
            <person name="Grigoriev I."/>
            <person name="Longcore J.E."/>
            <person name="James T.Y."/>
        </authorList>
    </citation>
    <scope>NUCLEOTIDE SEQUENCE</scope>
    <source>
        <strain evidence="9">JEL0318</strain>
    </source>
</reference>
<name>A0AAD5SRR9_9FUNG</name>
<dbReference type="GO" id="GO:0061630">
    <property type="term" value="F:ubiquitin protein ligase activity"/>
    <property type="evidence" value="ECO:0007669"/>
    <property type="project" value="TreeGrafter"/>
</dbReference>
<evidence type="ECO:0000256" key="1">
    <source>
        <dbReference type="ARBA" id="ARBA00004370"/>
    </source>
</evidence>
<dbReference type="PROSITE" id="PS50089">
    <property type="entry name" value="ZF_RING_2"/>
    <property type="match status" value="1"/>
</dbReference>
<feature type="transmembrane region" description="Helical" evidence="7">
    <location>
        <begin position="401"/>
        <end position="425"/>
    </location>
</feature>
<keyword evidence="5" id="KW-0863">Zinc-finger</keyword>
<dbReference type="SUPFAM" id="SSF57850">
    <property type="entry name" value="RING/U-box"/>
    <property type="match status" value="1"/>
</dbReference>
<feature type="compositionally biased region" description="Polar residues" evidence="6">
    <location>
        <begin position="586"/>
        <end position="607"/>
    </location>
</feature>
<dbReference type="GO" id="GO:0016020">
    <property type="term" value="C:membrane"/>
    <property type="evidence" value="ECO:0007669"/>
    <property type="project" value="UniProtKB-SubCell"/>
</dbReference>
<dbReference type="SMART" id="SM00184">
    <property type="entry name" value="RING"/>
    <property type="match status" value="1"/>
</dbReference>
<evidence type="ECO:0000256" key="6">
    <source>
        <dbReference type="SAM" id="MobiDB-lite"/>
    </source>
</evidence>
<keyword evidence="2 7" id="KW-0812">Transmembrane</keyword>
<dbReference type="PANTHER" id="PTHR22765">
    <property type="entry name" value="RING FINGER AND PROTEASE ASSOCIATED DOMAIN-CONTAINING"/>
    <property type="match status" value="1"/>
</dbReference>
<dbReference type="SUPFAM" id="SSF52025">
    <property type="entry name" value="PA domain"/>
    <property type="match status" value="1"/>
</dbReference>
<dbReference type="Gene3D" id="3.30.40.10">
    <property type="entry name" value="Zinc/RING finger domain, C3HC4 (zinc finger)"/>
    <property type="match status" value="1"/>
</dbReference>
<evidence type="ECO:0000259" key="8">
    <source>
        <dbReference type="PROSITE" id="PS50089"/>
    </source>
</evidence>